<sequence length="525" mass="59524">MMEQNPNRVIRKKKKRKKRYISARFLWLILFLASIVFAITFWRMPMFPTKWSIIVVLVLAMIDWLTFILTSKVKPNNVFAQVVNTVLAVALIIVNIALPYYTDRLSNIFSSVLGNEVRIGIYVMTDAYKEKHKDVFANSQYKESMKLAEYQNATFITALGIDGNNQNYTLEKLRVDLKNDNLKTVNSSSVQSAVKNLYTNQGDVLLLSDSYLSTVLETDEFKNFKTDTKMIGSYFRKVETTQATEDKTNLANTPFTLFIAGNDQPGELSLEGRTDVDIAVTVNPNTHQILITNLPRDSYIPNPAYKNQKDKLTHLGLSGIQNTLKGASNLLGADVNYYMLVNFTTFEDIINAIDGVDIDNPFEFTTHFTERTYPQGILHLDGELALEYVRERYSLPNGDFDRNLHQQIVLSAIIHKLLSPELISSFNNILSALQGKFLTNVSADSIYALCKKQLDQNIQWNIVKYHLDGDVGNEYCASAPDQVLSVVYLYQNQVDFINAEIDKVINDGIISQETLPEGINDYSTN</sequence>
<dbReference type="InterPro" id="IPR050922">
    <property type="entry name" value="LytR/CpsA/Psr_CW_biosynth"/>
</dbReference>
<name>A0A412PCJ5_9FIRM</name>
<organism evidence="4 5">
    <name type="scientific">Solobacterium moorei</name>
    <dbReference type="NCBI Taxonomy" id="102148"/>
    <lineage>
        <taxon>Bacteria</taxon>
        <taxon>Bacillati</taxon>
        <taxon>Bacillota</taxon>
        <taxon>Erysipelotrichia</taxon>
        <taxon>Erysipelotrichales</taxon>
        <taxon>Erysipelotrichaceae</taxon>
        <taxon>Solobacterium</taxon>
    </lineage>
</organism>
<feature type="domain" description="Cell envelope-related transcriptional attenuator" evidence="3">
    <location>
        <begin position="273"/>
        <end position="418"/>
    </location>
</feature>
<comment type="caution">
    <text evidence="4">The sequence shown here is derived from an EMBL/GenBank/DDBJ whole genome shotgun (WGS) entry which is preliminary data.</text>
</comment>
<dbReference type="Gene3D" id="3.40.190.10">
    <property type="entry name" value="Periplasmic binding protein-like II"/>
    <property type="match status" value="1"/>
</dbReference>
<feature type="transmembrane region" description="Helical" evidence="2">
    <location>
        <begin position="21"/>
        <end position="45"/>
    </location>
</feature>
<dbReference type="Pfam" id="PF03816">
    <property type="entry name" value="LytR_cpsA_psr"/>
    <property type="match status" value="1"/>
</dbReference>
<dbReference type="RefSeq" id="WP_118764962.1">
    <property type="nucleotide sequence ID" value="NZ_CABJCF010000003.1"/>
</dbReference>
<evidence type="ECO:0000256" key="2">
    <source>
        <dbReference type="SAM" id="Phobius"/>
    </source>
</evidence>
<evidence type="ECO:0000259" key="3">
    <source>
        <dbReference type="Pfam" id="PF03816"/>
    </source>
</evidence>
<gene>
    <name evidence="4" type="ORF">DWX20_06930</name>
</gene>
<evidence type="ECO:0000313" key="4">
    <source>
        <dbReference type="EMBL" id="RGT54898.1"/>
    </source>
</evidence>
<feature type="transmembrane region" description="Helical" evidence="2">
    <location>
        <begin position="82"/>
        <end position="101"/>
    </location>
</feature>
<dbReference type="Proteomes" id="UP000284731">
    <property type="component" value="Unassembled WGS sequence"/>
</dbReference>
<evidence type="ECO:0000313" key="5">
    <source>
        <dbReference type="Proteomes" id="UP000284731"/>
    </source>
</evidence>
<dbReference type="NCBIfam" id="TIGR00350">
    <property type="entry name" value="lytR_cpsA_psr"/>
    <property type="match status" value="1"/>
</dbReference>
<reference evidence="4 5" key="1">
    <citation type="submission" date="2018-08" db="EMBL/GenBank/DDBJ databases">
        <title>A genome reference for cultivated species of the human gut microbiota.</title>
        <authorList>
            <person name="Zou Y."/>
            <person name="Xue W."/>
            <person name="Luo G."/>
        </authorList>
    </citation>
    <scope>NUCLEOTIDE SEQUENCE [LARGE SCALE GENOMIC DNA]</scope>
    <source>
        <strain evidence="4 5">AF18-46</strain>
    </source>
</reference>
<keyword evidence="2" id="KW-0812">Transmembrane</keyword>
<dbReference type="PANTHER" id="PTHR33392">
    <property type="entry name" value="POLYISOPRENYL-TEICHOIC ACID--PEPTIDOGLYCAN TEICHOIC ACID TRANSFERASE TAGU"/>
    <property type="match status" value="1"/>
</dbReference>
<protein>
    <recommendedName>
        <fullName evidence="3">Cell envelope-related transcriptional attenuator domain-containing protein</fullName>
    </recommendedName>
</protein>
<keyword evidence="2" id="KW-0472">Membrane</keyword>
<comment type="similarity">
    <text evidence="1">Belongs to the LytR/CpsA/Psr (LCP) family.</text>
</comment>
<keyword evidence="2" id="KW-1133">Transmembrane helix</keyword>
<dbReference type="Gene3D" id="3.40.630.190">
    <property type="entry name" value="LCP protein"/>
    <property type="match status" value="1"/>
</dbReference>
<dbReference type="EMBL" id="QRWX01000003">
    <property type="protein sequence ID" value="RGT54898.1"/>
    <property type="molecule type" value="Genomic_DNA"/>
</dbReference>
<dbReference type="PANTHER" id="PTHR33392:SF6">
    <property type="entry name" value="POLYISOPRENYL-TEICHOIC ACID--PEPTIDOGLYCAN TEICHOIC ACID TRANSFERASE TAGU"/>
    <property type="match status" value="1"/>
</dbReference>
<dbReference type="InterPro" id="IPR004474">
    <property type="entry name" value="LytR_CpsA_psr"/>
</dbReference>
<accession>A0A412PCJ5</accession>
<proteinExistence type="inferred from homology"/>
<feature type="transmembrane region" description="Helical" evidence="2">
    <location>
        <begin position="51"/>
        <end position="70"/>
    </location>
</feature>
<evidence type="ECO:0000256" key="1">
    <source>
        <dbReference type="ARBA" id="ARBA00006068"/>
    </source>
</evidence>
<dbReference type="AlphaFoldDB" id="A0A412PCJ5"/>